<name>A0ACC2DX60_DIPCM</name>
<sequence length="99" mass="11369">MQELRDMQWRVDATLSTSSANKVLRPSVLMRLELKDGQIQMLDLNSDSFGQLRCRVAELLTEMEAADNLLNKQKRPVSLKQQDLQRLKISDQFNQGPVP</sequence>
<evidence type="ECO:0000313" key="2">
    <source>
        <dbReference type="Proteomes" id="UP001162992"/>
    </source>
</evidence>
<comment type="caution">
    <text evidence="1">The sequence shown here is derived from an EMBL/GenBank/DDBJ whole genome shotgun (WGS) entry which is preliminary data.</text>
</comment>
<dbReference type="Proteomes" id="UP001162992">
    <property type="component" value="Chromosome 4"/>
</dbReference>
<accession>A0ACC2DX60</accession>
<organism evidence="1 2">
    <name type="scientific">Diphasiastrum complanatum</name>
    <name type="common">Issler's clubmoss</name>
    <name type="synonym">Lycopodium complanatum</name>
    <dbReference type="NCBI Taxonomy" id="34168"/>
    <lineage>
        <taxon>Eukaryota</taxon>
        <taxon>Viridiplantae</taxon>
        <taxon>Streptophyta</taxon>
        <taxon>Embryophyta</taxon>
        <taxon>Tracheophyta</taxon>
        <taxon>Lycopodiopsida</taxon>
        <taxon>Lycopodiales</taxon>
        <taxon>Lycopodiaceae</taxon>
        <taxon>Lycopodioideae</taxon>
        <taxon>Diphasiastrum</taxon>
    </lineage>
</organism>
<proteinExistence type="predicted"/>
<evidence type="ECO:0000313" key="1">
    <source>
        <dbReference type="EMBL" id="KAJ7558829.1"/>
    </source>
</evidence>
<dbReference type="EMBL" id="CM055095">
    <property type="protein sequence ID" value="KAJ7558829.1"/>
    <property type="molecule type" value="Genomic_DNA"/>
</dbReference>
<protein>
    <submittedName>
        <fullName evidence="1">Uncharacterized protein</fullName>
    </submittedName>
</protein>
<keyword evidence="2" id="KW-1185">Reference proteome</keyword>
<gene>
    <name evidence="1" type="ORF">O6H91_04G057700</name>
</gene>
<reference evidence="2" key="1">
    <citation type="journal article" date="2024" name="Proc. Natl. Acad. Sci. U.S.A.">
        <title>Extraordinary preservation of gene collinearity over three hundred million years revealed in homosporous lycophytes.</title>
        <authorList>
            <person name="Li C."/>
            <person name="Wickell D."/>
            <person name="Kuo L.Y."/>
            <person name="Chen X."/>
            <person name="Nie B."/>
            <person name="Liao X."/>
            <person name="Peng D."/>
            <person name="Ji J."/>
            <person name="Jenkins J."/>
            <person name="Williams M."/>
            <person name="Shu S."/>
            <person name="Plott C."/>
            <person name="Barry K."/>
            <person name="Rajasekar S."/>
            <person name="Grimwood J."/>
            <person name="Han X."/>
            <person name="Sun S."/>
            <person name="Hou Z."/>
            <person name="He W."/>
            <person name="Dai G."/>
            <person name="Sun C."/>
            <person name="Schmutz J."/>
            <person name="Leebens-Mack J.H."/>
            <person name="Li F.W."/>
            <person name="Wang L."/>
        </authorList>
    </citation>
    <scope>NUCLEOTIDE SEQUENCE [LARGE SCALE GENOMIC DNA]</scope>
    <source>
        <strain evidence="2">cv. PW_Plant_1</strain>
    </source>
</reference>